<proteinExistence type="predicted"/>
<dbReference type="Proteomes" id="UP000012101">
    <property type="component" value="Unassembled WGS sequence"/>
</dbReference>
<accession>M6FH22</accession>
<gene>
    <name evidence="1" type="ORF">LEP1GSC038_4045</name>
</gene>
<dbReference type="AlphaFoldDB" id="M6FH22"/>
<evidence type="ECO:0008006" key="3">
    <source>
        <dbReference type="Google" id="ProtNLM"/>
    </source>
</evidence>
<evidence type="ECO:0000313" key="1">
    <source>
        <dbReference type="EMBL" id="EMM71730.1"/>
    </source>
</evidence>
<name>M6FH22_9LEPT</name>
<organism evidence="1 2">
    <name type="scientific">Leptospira weilii str. 2006001855</name>
    <dbReference type="NCBI Taxonomy" id="996804"/>
    <lineage>
        <taxon>Bacteria</taxon>
        <taxon>Pseudomonadati</taxon>
        <taxon>Spirochaetota</taxon>
        <taxon>Spirochaetia</taxon>
        <taxon>Leptospirales</taxon>
        <taxon>Leptospiraceae</taxon>
        <taxon>Leptospira</taxon>
    </lineage>
</organism>
<evidence type="ECO:0000313" key="2">
    <source>
        <dbReference type="Proteomes" id="UP000012101"/>
    </source>
</evidence>
<dbReference type="SUPFAM" id="SSF56112">
    <property type="entry name" value="Protein kinase-like (PK-like)"/>
    <property type="match status" value="1"/>
</dbReference>
<sequence>MILERTFDSSRMEFQLHGFKTFGFFSVDHQFLIYKSLDQRSGKRVLLKLLRQKKPTIKNIQKIYHDFRISNFVKGPRVQNSLELIRHEDVPILVIEDCNSVPLSRLFPNGVNSIEKFFEIAMGISLALKEIHEKKFSTKHSVPTTFGFKRKRGSLKSRIFHPQLFRIKKPQFLLRRIYPSKFSPTSPRN</sequence>
<reference evidence="1 2" key="1">
    <citation type="submission" date="2013-01" db="EMBL/GenBank/DDBJ databases">
        <authorList>
            <person name="Harkins D.M."/>
            <person name="Durkin A.S."/>
            <person name="Brinkac L.M."/>
            <person name="Haft D.H."/>
            <person name="Selengut J.D."/>
            <person name="Sanka R."/>
            <person name="DePew J."/>
            <person name="Purushe J."/>
            <person name="Hospenthal D.R."/>
            <person name="Murray C.K."/>
            <person name="Pimentel G."/>
            <person name="Wasfy M."/>
            <person name="Vinetz J.M."/>
            <person name="Sutton G.G."/>
            <person name="Nierman W.C."/>
            <person name="Fouts D.E."/>
        </authorList>
    </citation>
    <scope>NUCLEOTIDE SEQUENCE [LARGE SCALE GENOMIC DNA]</scope>
    <source>
        <strain evidence="1 2">2006001855</strain>
    </source>
</reference>
<comment type="caution">
    <text evidence="1">The sequence shown here is derived from an EMBL/GenBank/DDBJ whole genome shotgun (WGS) entry which is preliminary data.</text>
</comment>
<dbReference type="InterPro" id="IPR011009">
    <property type="entry name" value="Kinase-like_dom_sf"/>
</dbReference>
<dbReference type="EMBL" id="AFJM02000044">
    <property type="protein sequence ID" value="EMM71730.1"/>
    <property type="molecule type" value="Genomic_DNA"/>
</dbReference>
<protein>
    <recommendedName>
        <fullName evidence="3">Protein kinase domain-containing protein</fullName>
    </recommendedName>
</protein>